<comment type="similarity">
    <text evidence="2">Belongs to the UPF0382 family.</text>
</comment>
<dbReference type="PANTHER" id="PTHR43461">
    <property type="entry name" value="TRANSMEMBRANE PROTEIN 256"/>
    <property type="match status" value="1"/>
</dbReference>
<keyword evidence="5 6" id="KW-0472">Membrane</keyword>
<evidence type="ECO:0000256" key="4">
    <source>
        <dbReference type="ARBA" id="ARBA00022989"/>
    </source>
</evidence>
<feature type="transmembrane region" description="Helical" evidence="6">
    <location>
        <begin position="98"/>
        <end position="119"/>
    </location>
</feature>
<dbReference type="Proteomes" id="UP000242861">
    <property type="component" value="Unassembled WGS sequence"/>
</dbReference>
<accession>A0A2I0CM89</accession>
<keyword evidence="3 6" id="KW-0812">Transmembrane</keyword>
<evidence type="ECO:0000256" key="2">
    <source>
        <dbReference type="ARBA" id="ARBA00009694"/>
    </source>
</evidence>
<reference evidence="8" key="1">
    <citation type="submission" date="2017-12" db="EMBL/GenBank/DDBJ databases">
        <authorList>
            <person name="Yu X.-Y."/>
        </authorList>
    </citation>
    <scope>NUCLEOTIDE SEQUENCE [LARGE SCALE GENOMIC DNA]</scope>
    <source>
        <strain evidence="8">ZYSR67-Z</strain>
    </source>
</reference>
<feature type="transmembrane region" description="Helical" evidence="6">
    <location>
        <begin position="42"/>
        <end position="61"/>
    </location>
</feature>
<dbReference type="PANTHER" id="PTHR43461:SF1">
    <property type="entry name" value="TRANSMEMBRANE PROTEIN 256"/>
    <property type="match status" value="1"/>
</dbReference>
<evidence type="ECO:0000256" key="5">
    <source>
        <dbReference type="ARBA" id="ARBA00023136"/>
    </source>
</evidence>
<dbReference type="GO" id="GO:0005886">
    <property type="term" value="C:plasma membrane"/>
    <property type="evidence" value="ECO:0007669"/>
    <property type="project" value="TreeGrafter"/>
</dbReference>
<comment type="subcellular location">
    <subcellularLocation>
        <location evidence="1">Membrane</location>
        <topology evidence="1">Multi-pass membrane protein</topology>
    </subcellularLocation>
</comment>
<comment type="caution">
    <text evidence="7">The sequence shown here is derived from an EMBL/GenBank/DDBJ whole genome shotgun (WGS) entry which is preliminary data.</text>
</comment>
<dbReference type="AlphaFoldDB" id="A0A2I0CM89"/>
<proteinExistence type="inferred from homology"/>
<evidence type="ECO:0000313" key="8">
    <source>
        <dbReference type="Proteomes" id="UP000242861"/>
    </source>
</evidence>
<dbReference type="InterPro" id="IPR006696">
    <property type="entry name" value="DUF423"/>
</dbReference>
<dbReference type="Pfam" id="PF04241">
    <property type="entry name" value="DUF423"/>
    <property type="match status" value="1"/>
</dbReference>
<keyword evidence="4 6" id="KW-1133">Transmembrane helix</keyword>
<organism evidence="7 8">
    <name type="scientific">Pseudomonas fluvialis</name>
    <dbReference type="NCBI Taxonomy" id="1793966"/>
    <lineage>
        <taxon>Bacteria</taxon>
        <taxon>Pseudomonadati</taxon>
        <taxon>Pseudomonadota</taxon>
        <taxon>Gammaproteobacteria</taxon>
        <taxon>Pseudomonadales</taxon>
        <taxon>Pseudomonadaceae</taxon>
        <taxon>Pseudomonas</taxon>
    </lineage>
</organism>
<sequence>MTRIVVVLAGLSGAASVLLGAFAAHGLRARLSEQYLAVFQTAVHYQQWHSLALLLVGLWLLRQPSLYLRLASAAWLLGMLLFSGSLYARVLWGWPVGLLTPLGGLCLVAGWLAVSLAAWRLPRG</sequence>
<feature type="transmembrane region" description="Helical" evidence="6">
    <location>
        <begin position="73"/>
        <end position="92"/>
    </location>
</feature>
<evidence type="ECO:0000256" key="6">
    <source>
        <dbReference type="SAM" id="Phobius"/>
    </source>
</evidence>
<dbReference type="EMBL" id="PIYS01000027">
    <property type="protein sequence ID" value="PKF70240.1"/>
    <property type="molecule type" value="Genomic_DNA"/>
</dbReference>
<evidence type="ECO:0000313" key="7">
    <source>
        <dbReference type="EMBL" id="PKF70240.1"/>
    </source>
</evidence>
<protein>
    <submittedName>
        <fullName evidence="7">DUF423 domain-containing protein</fullName>
    </submittedName>
</protein>
<gene>
    <name evidence="7" type="ORF">CW360_13115</name>
</gene>
<dbReference type="RefSeq" id="WP_101194001.1">
    <property type="nucleotide sequence ID" value="NZ_PIYS01000027.1"/>
</dbReference>
<evidence type="ECO:0000256" key="1">
    <source>
        <dbReference type="ARBA" id="ARBA00004141"/>
    </source>
</evidence>
<name>A0A2I0CM89_9PSED</name>
<evidence type="ECO:0000256" key="3">
    <source>
        <dbReference type="ARBA" id="ARBA00022692"/>
    </source>
</evidence>